<feature type="compositionally biased region" description="Polar residues" evidence="1">
    <location>
        <begin position="386"/>
        <end position="399"/>
    </location>
</feature>
<reference evidence="2 3" key="1">
    <citation type="submission" date="2021-04" db="EMBL/GenBank/DDBJ databases">
        <title>Whole genome sequence analysis of a thiophenic sulfur metabolizing bacteria.</title>
        <authorList>
            <person name="Akhtar N."/>
            <person name="Akram J."/>
            <person name="Aslam A."/>
        </authorList>
    </citation>
    <scope>NUCLEOTIDE SEQUENCE [LARGE SCALE GENOMIC DNA]</scope>
    <source>
        <strain evidence="2 3">3OW</strain>
    </source>
</reference>
<evidence type="ECO:0000313" key="3">
    <source>
        <dbReference type="Proteomes" id="UP000676853"/>
    </source>
</evidence>
<gene>
    <name evidence="2" type="ORF">KFZ73_18810</name>
</gene>
<keyword evidence="3" id="KW-1185">Reference proteome</keyword>
<accession>A0ABS5NI24</accession>
<evidence type="ECO:0000256" key="1">
    <source>
        <dbReference type="SAM" id="MobiDB-lite"/>
    </source>
</evidence>
<evidence type="ECO:0008006" key="4">
    <source>
        <dbReference type="Google" id="ProtNLM"/>
    </source>
</evidence>
<evidence type="ECO:0000313" key="2">
    <source>
        <dbReference type="EMBL" id="MBS4103282.1"/>
    </source>
</evidence>
<dbReference type="EMBL" id="JAGXOE010000057">
    <property type="protein sequence ID" value="MBS4103282.1"/>
    <property type="molecule type" value="Genomic_DNA"/>
</dbReference>
<dbReference type="RefSeq" id="WP_212554710.1">
    <property type="nucleotide sequence ID" value="NZ_JAGXOE010000057.1"/>
</dbReference>
<protein>
    <recommendedName>
        <fullName evidence="4">Minor tail protein</fullName>
    </recommendedName>
</protein>
<comment type="caution">
    <text evidence="2">The sequence shown here is derived from an EMBL/GenBank/DDBJ whole genome shotgun (WGS) entry which is preliminary data.</text>
</comment>
<feature type="region of interest" description="Disordered" evidence="1">
    <location>
        <begin position="370"/>
        <end position="400"/>
    </location>
</feature>
<proteinExistence type="predicted"/>
<organism evidence="2 3">
    <name type="scientific">Tsukamurella paurometabola</name>
    <name type="common">Corynebacterium paurometabolum</name>
    <dbReference type="NCBI Taxonomy" id="2061"/>
    <lineage>
        <taxon>Bacteria</taxon>
        <taxon>Bacillati</taxon>
        <taxon>Actinomycetota</taxon>
        <taxon>Actinomycetes</taxon>
        <taxon>Mycobacteriales</taxon>
        <taxon>Tsukamurellaceae</taxon>
        <taxon>Tsukamurella</taxon>
    </lineage>
</organism>
<sequence>MVADGIPNATASVKGGVKLPGGADGELGGTWDHPTVTGWSNKADLIGGKIPSSQLPAVATVETFVVTSTSQRLALTAQTGDVAIQTGNPDRGTYILQGDDPSESSDWVRMAFPDAGIRSVNGYYDPDIVLSKGDLDLANVDNTSDAAKPVSNATQAALNAKQPKVITGSTSTAAATAAKVVTASTTPTAGDILALTLTSGNTAASITLDVNSAGAVATRAGGVAPVALSAYAGANGLLFFFYDGTYYHLIGTVRDTDTNTTYTVLSNAEVDAGSSSTARAISGAVAAYILSKAAPVVHTHSAADVTSGTLDVARIPVGTAAGTVAAGDDSRITGAVPSSRTVSAGTGLTGGGDLSANRSFAVSYGTTSGTACQGNDSRLSDARTPTAHQHSGADITSGTVPYGRLPVGTAASTVAAGNDSRITGAVQSGDSRLTDARRSLGPTVESVASSSTPTPAISSASHQYNLTALAAGATFGAPTGSPVDGGTLMLRIKDNGTARSLAFNAVFRAVGVALPTTTTANKTMYVGCRYNSADSKWDALAVGVEA</sequence>
<name>A0ABS5NI24_TSUPA</name>
<dbReference type="Proteomes" id="UP000676853">
    <property type="component" value="Unassembled WGS sequence"/>
</dbReference>